<evidence type="ECO:0000313" key="2">
    <source>
        <dbReference type="Proteomes" id="UP000295195"/>
    </source>
</evidence>
<comment type="caution">
    <text evidence="1">The sequence shown here is derived from an EMBL/GenBank/DDBJ whole genome shotgun (WGS) entry which is preliminary data.</text>
</comment>
<dbReference type="RefSeq" id="WP_133476896.1">
    <property type="nucleotide sequence ID" value="NZ_NKLP01000385.1"/>
</dbReference>
<evidence type="ECO:0000313" key="1">
    <source>
        <dbReference type="EMBL" id="TDN27431.1"/>
    </source>
</evidence>
<proteinExistence type="predicted"/>
<name>A0A4R6CPH4_9LACO</name>
<sequence>MISGHHFSNQEIGDLEAKYLNEFYIASTPDPILADASEYYAILFQTFLHKNQDKVFNQMNEEQKKRIYKSQDTKFRNAMQYSFNKGHQTAFALLLMDSKGSTEFDSSFFKNPNSKLAFIYNLDRMISPKVTEQNLRRDKNEILIRETRRHFENGYDEIMYLAKLFYKKGAEVAFEQIRQNIVKMNYLIKGRSALLNVPYNQDFEVTPAFTATFVIESPNYEEWDLHWDATYGYKIAKKLVGKFMIHQLSIKEIKAFSSVGAITYKMLENYFASANLGENDIVYLGEINFALISPNENMRTIQSPEFSAIRTSLALTIQRHLNIGSQNILIAD</sequence>
<dbReference type="AlphaFoldDB" id="A0A4R6CPH4"/>
<gene>
    <name evidence="1" type="ORF">CEE75_14025</name>
</gene>
<protein>
    <submittedName>
        <fullName evidence="1">Uncharacterized protein</fullName>
    </submittedName>
</protein>
<dbReference type="EMBL" id="NKLP01000385">
    <property type="protein sequence ID" value="TDN27431.1"/>
    <property type="molecule type" value="Genomic_DNA"/>
</dbReference>
<dbReference type="Proteomes" id="UP000295195">
    <property type="component" value="Unassembled WGS sequence"/>
</dbReference>
<accession>A0A4R6CPH4</accession>
<organism evidence="1 2">
    <name type="scientific">Lactobacillus crispatus</name>
    <dbReference type="NCBI Taxonomy" id="47770"/>
    <lineage>
        <taxon>Bacteria</taxon>
        <taxon>Bacillati</taxon>
        <taxon>Bacillota</taxon>
        <taxon>Bacilli</taxon>
        <taxon>Lactobacillales</taxon>
        <taxon>Lactobacillaceae</taxon>
        <taxon>Lactobacillus</taxon>
    </lineage>
</organism>
<reference evidence="1 2" key="1">
    <citation type="submission" date="2017-06" db="EMBL/GenBank/DDBJ databases">
        <authorList>
            <person name="Swanenburg J."/>
            <person name="Kort R."/>
        </authorList>
    </citation>
    <scope>NUCLEOTIDE SEQUENCE [LARGE SCALE GENOMIC DNA]</scope>
    <source>
        <strain evidence="1 2">RL05</strain>
    </source>
</reference>